<proteinExistence type="predicted"/>
<gene>
    <name evidence="1" type="ORF">NUW58_g10864</name>
</gene>
<sequence>MSRSLRLGLLPIPLLPKDREETSKTRKWKACIRCRMQKIRCVADPGQPETESCQGCRKVLVLETKKVIHRIPCLRWNLSDVVPFRVGCLGFTQRWAGVCVEDIPSNDWADERVVTIGLGVTKLLCEPIPVRVRRFKPNSTDIQHRYWKYEEAQPSLVITLPAYALADVNATSEEYRRYVKRNAEEAVRRFISDTTVDDIVRRTFSIA</sequence>
<comment type="caution">
    <text evidence="1">The sequence shown here is derived from an EMBL/GenBank/DDBJ whole genome shotgun (WGS) entry which is preliminary data.</text>
</comment>
<dbReference type="EMBL" id="JAPDGR010005539">
    <property type="protein sequence ID" value="KAJ2965566.1"/>
    <property type="molecule type" value="Genomic_DNA"/>
</dbReference>
<name>A0ACC1MFZ0_9PEZI</name>
<evidence type="ECO:0000313" key="1">
    <source>
        <dbReference type="EMBL" id="KAJ2965566.1"/>
    </source>
</evidence>
<dbReference type="Proteomes" id="UP001143856">
    <property type="component" value="Unassembled WGS sequence"/>
</dbReference>
<evidence type="ECO:0000313" key="2">
    <source>
        <dbReference type="Proteomes" id="UP001143856"/>
    </source>
</evidence>
<reference evidence="1" key="1">
    <citation type="submission" date="2022-10" db="EMBL/GenBank/DDBJ databases">
        <title>Genome Sequence of Xylaria curta.</title>
        <authorList>
            <person name="Buettner E."/>
        </authorList>
    </citation>
    <scope>NUCLEOTIDE SEQUENCE</scope>
    <source>
        <strain evidence="1">Babe10</strain>
    </source>
</reference>
<accession>A0ACC1MFZ0</accession>
<protein>
    <submittedName>
        <fullName evidence="1">Uncharacterized protein</fullName>
    </submittedName>
</protein>
<keyword evidence="2" id="KW-1185">Reference proteome</keyword>
<organism evidence="1 2">
    <name type="scientific">Xylaria curta</name>
    <dbReference type="NCBI Taxonomy" id="42375"/>
    <lineage>
        <taxon>Eukaryota</taxon>
        <taxon>Fungi</taxon>
        <taxon>Dikarya</taxon>
        <taxon>Ascomycota</taxon>
        <taxon>Pezizomycotina</taxon>
        <taxon>Sordariomycetes</taxon>
        <taxon>Xylariomycetidae</taxon>
        <taxon>Xylariales</taxon>
        <taxon>Xylariaceae</taxon>
        <taxon>Xylaria</taxon>
    </lineage>
</organism>